<dbReference type="InterPro" id="IPR025110">
    <property type="entry name" value="AMP-bd_C"/>
</dbReference>
<comment type="cofactor">
    <cofactor evidence="1">
        <name>pantetheine 4'-phosphate</name>
        <dbReference type="ChEBI" id="CHEBI:47942"/>
    </cofactor>
</comment>
<name>A0A540W164_9ACTN</name>
<dbReference type="InterPro" id="IPR009081">
    <property type="entry name" value="PP-bd_ACP"/>
</dbReference>
<dbReference type="InterPro" id="IPR000873">
    <property type="entry name" value="AMP-dep_synth/lig_dom"/>
</dbReference>
<evidence type="ECO:0000313" key="7">
    <source>
        <dbReference type="Proteomes" id="UP000319103"/>
    </source>
</evidence>
<dbReference type="FunFam" id="3.30.559.10:FF:000012">
    <property type="entry name" value="Non-ribosomal peptide synthetase"/>
    <property type="match status" value="1"/>
</dbReference>
<dbReference type="Gene3D" id="3.30.300.30">
    <property type="match status" value="2"/>
</dbReference>
<dbReference type="PROSITE" id="PS00455">
    <property type="entry name" value="AMP_BINDING"/>
    <property type="match status" value="1"/>
</dbReference>
<dbReference type="FunFam" id="3.40.50.980:FF:000001">
    <property type="entry name" value="Non-ribosomal peptide synthetase"/>
    <property type="match status" value="1"/>
</dbReference>
<dbReference type="GO" id="GO:0017000">
    <property type="term" value="P:antibiotic biosynthetic process"/>
    <property type="evidence" value="ECO:0007669"/>
    <property type="project" value="UniProtKB-ARBA"/>
</dbReference>
<keyword evidence="3" id="KW-0596">Phosphopantetheine</keyword>
<dbReference type="InterPro" id="IPR020806">
    <property type="entry name" value="PKS_PP-bd"/>
</dbReference>
<evidence type="ECO:0000256" key="1">
    <source>
        <dbReference type="ARBA" id="ARBA00001957"/>
    </source>
</evidence>
<dbReference type="GO" id="GO:0003824">
    <property type="term" value="F:catalytic activity"/>
    <property type="evidence" value="ECO:0007669"/>
    <property type="project" value="InterPro"/>
</dbReference>
<dbReference type="Pfam" id="PF13193">
    <property type="entry name" value="AMP-binding_C"/>
    <property type="match status" value="2"/>
</dbReference>
<dbReference type="Gene3D" id="3.30.559.30">
    <property type="entry name" value="Nonribosomal peptide synthetase, condensation domain"/>
    <property type="match status" value="3"/>
</dbReference>
<sequence>MIPLSFAQRRLWFLGQLEGPGATYNIPMVLRLTGRLDREALAEALRDVIGRHEVLRTCFPAESGEPYQRILKADEVDFDLTVREVAPEELDAALAGATGHVFDLATEIPLRAWLFVLGGDDFVLVLTIHHIASDGWSVGPLARDVSVAYAARLEGEEPRWEPLPVQYADYTLWQRELLDGADAEDGVLAEQVAYWRAKLAGAPDELQLPTDRPRPAVAGHQGHRVVLDFPAEVHARVLDVAQENGATVFMVLQAALAVLLNRIGAGTDIPIGAAVAGRTDEAFDDLIGAFINTLVIRADLSGDPTMAQLLQQVREAGLDALDHQDVPFDLLVEELAPARSLSRHPLFQVMLTVQNTAAATLRLPDLQVSGLPGNSTAAKFDLDLSLSEVFDADGGPAGISGRLVAAADLFEAETAERIAGWLLRVVETVVTEPQTRLSAVRVLDEAERAQLVSGWNATDRVLPELTVGELFAEQVMRTPDAVAVVSGDVRLSYAELDARASRLARVLADCGVGPESVVAVVLERGVELLVSLLAVAKAGGAYLPVDVEYPAERVTFMFQDAAPVCVLTSQACAPVVPQGVGVPVLVLDGEESEVRLAAMDGAPVPAAGVLPDGAFYVMYTSGSTGVPKGVVTTHRDVVELASAGHWGLTGSSRVLFHAPHAFDASSYEIWAALLAGAAVVVAPPVAVDAAVLRSLLVDYAVTHVHVTAGLFRVLAERDAECFAGVREVLTGGDVVPMGAVRRLLEACPGVVVRHLYGPTEVTLCATQHEVGSPDALGAVLPIGGPLDNTRVYVLDDRLEPVPVGVAGELYVAGAGLARGYLGRPALTGERFVADPFGSAGGRLYRTGDQVRWNADGQLLFVGRADEQVKIRGFRVEPAEVESVVATHPAVAQAAVIAREDIPGDKRLVAYVVPVPDAEVSELVGGIQAFVAERLPQYMVPSAVLVLGELPLTANAKLDRKALPAPEYAAGAGRAPATVQEEILCQAFADVLGLPAVGVDDDFFALGGHSLLAVSLVEHLRVQGVPVSVRALFQTPTPAGLAVAAAAERAEVPANAIPEDATGITPEMLPLVELGEAEIAQLVTQVEGGAANIADVYPLAPLQEGIYFHHLMAGQESDDIYVSPFVLGFDSQERVDAFLSAMQQVVDRHDIYRTAIVRQGLREPVQVVWRRAVLPVERVTLDPQGAGAVEQLLAVSASPMELDRAPLMRVYLAEAPVDGKLLALLCVHHLVQDHTTQDVLLGELGAFMSGQQDRLPEPLPFRDFVAQARLGASAGGHERYFAELLGDVTEATAPYGLIDTHGGEAPAATAQLALDDELALRLRALASARGVSAATLFHLAWARVLASLSGRDDVVFGTVLFGRMNAGAGSDRVPGLFINTLPVRVRVAGQSVSEALDGIRRQLAELLVHEHASLALAQQASGVPGGSPLFTALFNYRHTQASGRATSGGLAGVTVLATRDRTNYPVAAAVNDNGTGFTVVVDAVAPADAEQLCGLLRTAVANLATALEGSSEPRLADVEVLDADARAWLLSQVNTAAAPRYVLAGPAEAAVDVTAARYPGDDTALAQVGDTRVYVLDELLRPVPVGVAGELYVAGTGRAEQRVASPFVDGEPLHRTGDRVRWTADGRLLHLGRVDEQLLVDGVRVEPGEVQAVLTGHPGVAQVAVVAQAGSLVAYVVAADQADVELEGAVREFAAERLPRQLVPPTVLVLDALPLTELGALDRAALPLPETVSGPDENESRGPATLQEEILCQGFAHVLEVKRVGVDDNFFALGGHSLLAVKLMEYLRARNVSISIRTLLRNPTPAGLADVAGPVQVVVPPNLIPAGATEITPEMLPLVELTGAEIARIAAKVPGGAANIADVYPLAPLQEGLFFHHLMTSQDGEGTDVYSQPSVLRFDSRARLDLFLTALQAVIDRHDIYRTAIMWEGLREPVQVVSRRVELPVREVALNPQGGDVVQQLLAVGGSWMDLTQAPLIRAFIGAEPESGRWVALLRIHHLVGDRTTQEILLRELDAIQAGQGDSLPEPLPFRDFVAQARLGVPREEHERYFDGLLGDVTETTAPFGLLDVHGDGTEQAVTQLAIDPELAAQVRTTARRLGVSAATIFHVAWARVLAAVSDREDVVFGTVLFGRMNAGAGADRVAGLFVNTLPMRVRTGEPTVTEALAAMRDQLAEVLVHEHAPLALAQKASGVPAGSPLFSSIFNYRHSGSADAAKKRAKGFEGVESVYGWERSNYPLDVAVTDQGTGFNLTVHAVDPADPVRVGALLQTAVGNLVAALEVAPEKRLSAVDVLGEAERGLVVEEWNRTGVEFGAGLVPELFAARAAVVPGAVAVVADGVEVSFAELEVRANRLAHYLRLQGVGAESLVGLCLPRGVEMVAAILGVWKAGRRMCPWILSIRRSGWRSCCVTVVRRCWWVWRRCWTSCRWGGGSYDRGG</sequence>
<dbReference type="Pfam" id="PF00550">
    <property type="entry name" value="PP-binding"/>
    <property type="match status" value="2"/>
</dbReference>
<dbReference type="PROSITE" id="PS50075">
    <property type="entry name" value="CARRIER"/>
    <property type="match status" value="2"/>
</dbReference>
<dbReference type="CDD" id="cd19544">
    <property type="entry name" value="E-C_NRPS"/>
    <property type="match status" value="2"/>
</dbReference>
<dbReference type="FunFam" id="3.30.300.30:FF:000010">
    <property type="entry name" value="Enterobactin synthetase component F"/>
    <property type="match status" value="1"/>
</dbReference>
<dbReference type="PANTHER" id="PTHR45527:SF1">
    <property type="entry name" value="FATTY ACID SYNTHASE"/>
    <property type="match status" value="1"/>
</dbReference>
<dbReference type="SUPFAM" id="SSF56801">
    <property type="entry name" value="Acetyl-CoA synthetase-like"/>
    <property type="match status" value="3"/>
</dbReference>
<comment type="similarity">
    <text evidence="2">Belongs to the ATP-dependent AMP-binding enzyme family.</text>
</comment>
<feature type="domain" description="Carrier" evidence="5">
    <location>
        <begin position="974"/>
        <end position="1048"/>
    </location>
</feature>
<dbReference type="SUPFAM" id="SSF47336">
    <property type="entry name" value="ACP-like"/>
    <property type="match status" value="2"/>
</dbReference>
<dbReference type="FunFam" id="1.10.1200.10:FF:000005">
    <property type="entry name" value="Nonribosomal peptide synthetase 1"/>
    <property type="match status" value="1"/>
</dbReference>
<evidence type="ECO:0000313" key="6">
    <source>
        <dbReference type="EMBL" id="TQF02759.1"/>
    </source>
</evidence>
<evidence type="ECO:0000256" key="3">
    <source>
        <dbReference type="ARBA" id="ARBA00022450"/>
    </source>
</evidence>
<dbReference type="InterPro" id="IPR020845">
    <property type="entry name" value="AMP-binding_CS"/>
</dbReference>
<dbReference type="OrthoDB" id="2472181at2"/>
<dbReference type="InterPro" id="IPR045851">
    <property type="entry name" value="AMP-bd_C_sf"/>
</dbReference>
<dbReference type="InterPro" id="IPR023213">
    <property type="entry name" value="CAT-like_dom_sf"/>
</dbReference>
<dbReference type="SMART" id="SM00823">
    <property type="entry name" value="PKS_PP"/>
    <property type="match status" value="2"/>
</dbReference>
<dbReference type="Gene3D" id="1.10.1200.10">
    <property type="entry name" value="ACP-like"/>
    <property type="match status" value="1"/>
</dbReference>
<dbReference type="Pfam" id="PF00501">
    <property type="entry name" value="AMP-binding"/>
    <property type="match status" value="2"/>
</dbReference>
<dbReference type="NCBIfam" id="TIGR01733">
    <property type="entry name" value="AA-adenyl-dom"/>
    <property type="match status" value="1"/>
</dbReference>
<dbReference type="Gene3D" id="3.40.50.980">
    <property type="match status" value="2"/>
</dbReference>
<protein>
    <submittedName>
        <fullName evidence="6">Amino acid adenylation domain-containing protein</fullName>
    </submittedName>
</protein>
<dbReference type="GO" id="GO:0008610">
    <property type="term" value="P:lipid biosynthetic process"/>
    <property type="evidence" value="ECO:0007669"/>
    <property type="project" value="UniProtKB-ARBA"/>
</dbReference>
<dbReference type="FunFam" id="3.40.50.12780:FF:000012">
    <property type="entry name" value="Non-ribosomal peptide synthetase"/>
    <property type="match status" value="1"/>
</dbReference>
<organism evidence="6 7">
    <name type="scientific">Kitasatospora acidiphila</name>
    <dbReference type="NCBI Taxonomy" id="2567942"/>
    <lineage>
        <taxon>Bacteria</taxon>
        <taxon>Bacillati</taxon>
        <taxon>Actinomycetota</taxon>
        <taxon>Actinomycetes</taxon>
        <taxon>Kitasatosporales</taxon>
        <taxon>Streptomycetaceae</taxon>
        <taxon>Kitasatospora</taxon>
    </lineage>
</organism>
<dbReference type="GO" id="GO:0043041">
    <property type="term" value="P:amino acid activation for nonribosomal peptide biosynthetic process"/>
    <property type="evidence" value="ECO:0007669"/>
    <property type="project" value="TreeGrafter"/>
</dbReference>
<dbReference type="Gene3D" id="2.30.38.10">
    <property type="entry name" value="Luciferase, Domain 3"/>
    <property type="match status" value="2"/>
</dbReference>
<keyword evidence="7" id="KW-1185">Reference proteome</keyword>
<dbReference type="InterPro" id="IPR029058">
    <property type="entry name" value="AB_hydrolase_fold"/>
</dbReference>
<feature type="domain" description="Carrier" evidence="5">
    <location>
        <begin position="1741"/>
        <end position="1815"/>
    </location>
</feature>
<dbReference type="InterPro" id="IPR036736">
    <property type="entry name" value="ACP-like_sf"/>
</dbReference>
<reference evidence="6 7" key="1">
    <citation type="submission" date="2019-06" db="EMBL/GenBank/DDBJ databases">
        <title>Description of Kitasatospora acidophila sp. nov. isolated from pine grove soil, and reclassification of Streptomyces novaecaesareae to Kitasatospora novaeceasareae comb. nov.</title>
        <authorList>
            <person name="Kim M.J."/>
        </authorList>
    </citation>
    <scope>NUCLEOTIDE SEQUENCE [LARGE SCALE GENOMIC DNA]</scope>
    <source>
        <strain evidence="6 7">MMS16-CNU292</strain>
    </source>
</reference>
<dbReference type="GO" id="GO:0031177">
    <property type="term" value="F:phosphopantetheine binding"/>
    <property type="evidence" value="ECO:0007669"/>
    <property type="project" value="InterPro"/>
</dbReference>
<accession>A0A540W164</accession>
<dbReference type="GO" id="GO:0044550">
    <property type="term" value="P:secondary metabolite biosynthetic process"/>
    <property type="evidence" value="ECO:0007669"/>
    <property type="project" value="UniProtKB-ARBA"/>
</dbReference>
<dbReference type="GO" id="GO:0005737">
    <property type="term" value="C:cytoplasm"/>
    <property type="evidence" value="ECO:0007669"/>
    <property type="project" value="TreeGrafter"/>
</dbReference>
<dbReference type="FunFam" id="2.30.38.10:FF:000001">
    <property type="entry name" value="Non-ribosomal peptide synthetase PvdI"/>
    <property type="match status" value="1"/>
</dbReference>
<dbReference type="Gene3D" id="3.40.50.1820">
    <property type="entry name" value="alpha/beta hydrolase"/>
    <property type="match status" value="1"/>
</dbReference>
<gene>
    <name evidence="6" type="ORF">E6W39_11420</name>
</gene>
<dbReference type="CDD" id="cd12117">
    <property type="entry name" value="A_NRPS_Srf_like"/>
    <property type="match status" value="1"/>
</dbReference>
<dbReference type="PANTHER" id="PTHR45527">
    <property type="entry name" value="NONRIBOSOMAL PEPTIDE SYNTHETASE"/>
    <property type="match status" value="1"/>
</dbReference>
<keyword evidence="4" id="KW-0597">Phosphoprotein</keyword>
<dbReference type="InterPro" id="IPR001242">
    <property type="entry name" value="Condensation_dom"/>
</dbReference>
<dbReference type="EMBL" id="VIGB01000003">
    <property type="protein sequence ID" value="TQF02759.1"/>
    <property type="molecule type" value="Genomic_DNA"/>
</dbReference>
<evidence type="ECO:0000256" key="4">
    <source>
        <dbReference type="ARBA" id="ARBA00022553"/>
    </source>
</evidence>
<comment type="caution">
    <text evidence="6">The sequence shown here is derived from an EMBL/GenBank/DDBJ whole genome shotgun (WGS) entry which is preliminary data.</text>
</comment>
<evidence type="ECO:0000259" key="5">
    <source>
        <dbReference type="PROSITE" id="PS50075"/>
    </source>
</evidence>
<dbReference type="Gene3D" id="3.30.559.10">
    <property type="entry name" value="Chloramphenicol acetyltransferase-like domain"/>
    <property type="match status" value="3"/>
</dbReference>
<dbReference type="InterPro" id="IPR010071">
    <property type="entry name" value="AA_adenyl_dom"/>
</dbReference>
<dbReference type="SUPFAM" id="SSF52777">
    <property type="entry name" value="CoA-dependent acyltransferases"/>
    <property type="match status" value="6"/>
</dbReference>
<dbReference type="Pfam" id="PF00668">
    <property type="entry name" value="Condensation"/>
    <property type="match status" value="3"/>
</dbReference>
<evidence type="ECO:0000256" key="2">
    <source>
        <dbReference type="ARBA" id="ARBA00006432"/>
    </source>
</evidence>
<dbReference type="InterPro" id="IPR042099">
    <property type="entry name" value="ANL_N_sf"/>
</dbReference>
<dbReference type="Gene3D" id="3.40.50.12780">
    <property type="entry name" value="N-terminal domain of ligase-like"/>
    <property type="match status" value="1"/>
</dbReference>
<proteinExistence type="inferred from homology"/>
<dbReference type="Proteomes" id="UP000319103">
    <property type="component" value="Unassembled WGS sequence"/>
</dbReference>
<dbReference type="CDD" id="cd19540">
    <property type="entry name" value="LCL_NRPS-like"/>
    <property type="match status" value="1"/>
</dbReference>